<evidence type="ECO:0000256" key="5">
    <source>
        <dbReference type="ARBA" id="ARBA00022898"/>
    </source>
</evidence>
<evidence type="ECO:0000256" key="1">
    <source>
        <dbReference type="ARBA" id="ARBA00001933"/>
    </source>
</evidence>
<dbReference type="GeneID" id="28989103"/>
<dbReference type="InterPro" id="IPR015421">
    <property type="entry name" value="PyrdxlP-dep_Trfase_major"/>
</dbReference>
<name>A0A162NJ96_PHYB8</name>
<evidence type="ECO:0000313" key="8">
    <source>
        <dbReference type="Proteomes" id="UP000077315"/>
    </source>
</evidence>
<dbReference type="RefSeq" id="XP_018292768.1">
    <property type="nucleotide sequence ID" value="XM_018428197.1"/>
</dbReference>
<dbReference type="Proteomes" id="UP000077315">
    <property type="component" value="Unassembled WGS sequence"/>
</dbReference>
<dbReference type="InterPro" id="IPR049704">
    <property type="entry name" value="Aminotrans_3_PPA_site"/>
</dbReference>
<keyword evidence="3" id="KW-0032">Aminotransferase</keyword>
<dbReference type="GO" id="GO:0030170">
    <property type="term" value="F:pyridoxal phosphate binding"/>
    <property type="evidence" value="ECO:0007669"/>
    <property type="project" value="InterPro"/>
</dbReference>
<dbReference type="InterPro" id="IPR050103">
    <property type="entry name" value="Class-III_PLP-dep_AT"/>
</dbReference>
<dbReference type="InParanoid" id="A0A162NJ96"/>
<sequence length="439" mass="47533">MSLSENLAQFGIQHITRGAVRSTDLVICRGSGIYVWTVDGKKYLDLSTGYGVTNTGHCHPTVVKAVQEQAANIPHAQMNMFFHKPMLDLIENLKPKLPSPKFNSFSFWNSGSEAVEASIKLARHATKKYNIVVFQGAYHGSTYGAASLNSSNSQFSAGYGPLMAGVHVAPYPYYQKTPGYISDPTTFTPERCGEDALCQLETLFKQRVAPTDTAAILIEPIQGEGGYVVPPKGYMEGVRAICDKYDILMICDEVQSGFGRTGKMFAIEHTSVLPDIMILAKGIASGYPLSCIVSDKSLMDCQPVATMVGTYGGNAISCAAANATLRVFDEENLLENCNERSKQFFSGFLTNLPAALPEGATVDVRGRGLMIGIEFLGVPAGFAESVRMEALRLDTIVLRASIYETLRIVPPLNITKEEADLAIQRVTEAVAAATKNIKA</sequence>
<evidence type="ECO:0000256" key="4">
    <source>
        <dbReference type="ARBA" id="ARBA00022679"/>
    </source>
</evidence>
<dbReference type="InterPro" id="IPR005814">
    <property type="entry name" value="Aminotrans_3"/>
</dbReference>
<dbReference type="Pfam" id="PF00202">
    <property type="entry name" value="Aminotran_3"/>
    <property type="match status" value="1"/>
</dbReference>
<dbReference type="InterPro" id="IPR015424">
    <property type="entry name" value="PyrdxlP-dep_Trfase"/>
</dbReference>
<protein>
    <submittedName>
        <fullName evidence="7">Uncharacterized protein</fullName>
    </submittedName>
</protein>
<dbReference type="CDD" id="cd00610">
    <property type="entry name" value="OAT_like"/>
    <property type="match status" value="1"/>
</dbReference>
<dbReference type="STRING" id="763407.A0A162NJ96"/>
<gene>
    <name evidence="7" type="ORF">PHYBLDRAFT_111191</name>
</gene>
<dbReference type="PROSITE" id="PS00600">
    <property type="entry name" value="AA_TRANSFER_CLASS_3"/>
    <property type="match status" value="1"/>
</dbReference>
<dbReference type="OrthoDB" id="10261433at2759"/>
<evidence type="ECO:0000256" key="3">
    <source>
        <dbReference type="ARBA" id="ARBA00022576"/>
    </source>
</evidence>
<dbReference type="PIRSF" id="PIRSF000521">
    <property type="entry name" value="Transaminase_4ab_Lys_Orn"/>
    <property type="match status" value="1"/>
</dbReference>
<keyword evidence="4" id="KW-0808">Transferase</keyword>
<dbReference type="InterPro" id="IPR015422">
    <property type="entry name" value="PyrdxlP-dep_Trfase_small"/>
</dbReference>
<reference evidence="8" key="1">
    <citation type="submission" date="2015-06" db="EMBL/GenBank/DDBJ databases">
        <title>Expansion of signal transduction pathways in fungi by whole-genome duplication.</title>
        <authorList>
            <consortium name="DOE Joint Genome Institute"/>
            <person name="Corrochano L.M."/>
            <person name="Kuo A."/>
            <person name="Marcet-Houben M."/>
            <person name="Polaino S."/>
            <person name="Salamov A."/>
            <person name="Villalobos J.M."/>
            <person name="Alvarez M.I."/>
            <person name="Avalos J."/>
            <person name="Benito E.P."/>
            <person name="Benoit I."/>
            <person name="Burger G."/>
            <person name="Camino L.P."/>
            <person name="Canovas D."/>
            <person name="Cerda-Olmedo E."/>
            <person name="Cheng J.-F."/>
            <person name="Dominguez A."/>
            <person name="Elias M."/>
            <person name="Eslava A.P."/>
            <person name="Glaser F."/>
            <person name="Grimwood J."/>
            <person name="Gutierrez G."/>
            <person name="Heitman J."/>
            <person name="Henrissat B."/>
            <person name="Iturriaga E.A."/>
            <person name="Lang B.F."/>
            <person name="Lavin J.L."/>
            <person name="Lee S."/>
            <person name="Li W."/>
            <person name="Lindquist E."/>
            <person name="Lopez-Garcia S."/>
            <person name="Luque E.M."/>
            <person name="Marcos A.T."/>
            <person name="Martin J."/>
            <person name="McCluskey K."/>
            <person name="Medina H.R."/>
            <person name="Miralles-Duran A."/>
            <person name="Miyazaki A."/>
            <person name="Munoz-Torres E."/>
            <person name="Oguiza J.A."/>
            <person name="Ohm R."/>
            <person name="Olmedo M."/>
            <person name="Orejas M."/>
            <person name="Ortiz-Castellanos L."/>
            <person name="Pisabarro A.G."/>
            <person name="Rodriguez-Romero J."/>
            <person name="Ruiz-Herrera J."/>
            <person name="Ruiz-Vazquez R."/>
            <person name="Sanz C."/>
            <person name="Schackwitz W."/>
            <person name="Schmutz J."/>
            <person name="Shahriari M."/>
            <person name="Shelest E."/>
            <person name="Silva-Franco F."/>
            <person name="Soanes D."/>
            <person name="Syed K."/>
            <person name="Tagua V.G."/>
            <person name="Talbot N.J."/>
            <person name="Thon M."/>
            <person name="De vries R.P."/>
            <person name="Wiebenga A."/>
            <person name="Yadav J.S."/>
            <person name="Braun E.L."/>
            <person name="Baker S."/>
            <person name="Garre V."/>
            <person name="Horwitz B."/>
            <person name="Torres-Martinez S."/>
            <person name="Idnurm A."/>
            <person name="Herrera-Estrella A."/>
            <person name="Gabaldon T."/>
            <person name="Grigoriev I.V."/>
        </authorList>
    </citation>
    <scope>NUCLEOTIDE SEQUENCE [LARGE SCALE GENOMIC DNA]</scope>
    <source>
        <strain evidence="8">NRRL 1555(-)</strain>
    </source>
</reference>
<dbReference type="VEuPathDB" id="FungiDB:PHYBLDRAFT_111191"/>
<comment type="cofactor">
    <cofactor evidence="1">
        <name>pyridoxal 5'-phosphate</name>
        <dbReference type="ChEBI" id="CHEBI:597326"/>
    </cofactor>
</comment>
<evidence type="ECO:0000313" key="7">
    <source>
        <dbReference type="EMBL" id="OAD74728.1"/>
    </source>
</evidence>
<proteinExistence type="inferred from homology"/>
<dbReference type="Gene3D" id="3.90.1150.10">
    <property type="entry name" value="Aspartate Aminotransferase, domain 1"/>
    <property type="match status" value="1"/>
</dbReference>
<keyword evidence="5 6" id="KW-0663">Pyridoxal phosphate</keyword>
<accession>A0A162NJ96</accession>
<comment type="similarity">
    <text evidence="2 6">Belongs to the class-III pyridoxal-phosphate-dependent aminotransferase family.</text>
</comment>
<dbReference type="EMBL" id="KV440978">
    <property type="protein sequence ID" value="OAD74728.1"/>
    <property type="molecule type" value="Genomic_DNA"/>
</dbReference>
<dbReference type="Gene3D" id="3.40.640.10">
    <property type="entry name" value="Type I PLP-dependent aspartate aminotransferase-like (Major domain)"/>
    <property type="match status" value="1"/>
</dbReference>
<organism evidence="7 8">
    <name type="scientific">Phycomyces blakesleeanus (strain ATCC 8743b / DSM 1359 / FGSC 10004 / NBRC 33097 / NRRL 1555)</name>
    <dbReference type="NCBI Taxonomy" id="763407"/>
    <lineage>
        <taxon>Eukaryota</taxon>
        <taxon>Fungi</taxon>
        <taxon>Fungi incertae sedis</taxon>
        <taxon>Mucoromycota</taxon>
        <taxon>Mucoromycotina</taxon>
        <taxon>Mucoromycetes</taxon>
        <taxon>Mucorales</taxon>
        <taxon>Phycomycetaceae</taxon>
        <taxon>Phycomyces</taxon>
    </lineage>
</organism>
<dbReference type="SUPFAM" id="SSF53383">
    <property type="entry name" value="PLP-dependent transferases"/>
    <property type="match status" value="1"/>
</dbReference>
<dbReference type="GO" id="GO:0042802">
    <property type="term" value="F:identical protein binding"/>
    <property type="evidence" value="ECO:0007669"/>
    <property type="project" value="TreeGrafter"/>
</dbReference>
<keyword evidence="8" id="KW-1185">Reference proteome</keyword>
<evidence type="ECO:0000256" key="2">
    <source>
        <dbReference type="ARBA" id="ARBA00008954"/>
    </source>
</evidence>
<dbReference type="AlphaFoldDB" id="A0A162NJ96"/>
<evidence type="ECO:0000256" key="6">
    <source>
        <dbReference type="RuleBase" id="RU003560"/>
    </source>
</evidence>
<dbReference type="GO" id="GO:0008483">
    <property type="term" value="F:transaminase activity"/>
    <property type="evidence" value="ECO:0007669"/>
    <property type="project" value="UniProtKB-KW"/>
</dbReference>
<dbReference type="PANTHER" id="PTHR11986:SF58">
    <property type="entry name" value="LEUCINE_METHIONINE RACEMASE"/>
    <property type="match status" value="1"/>
</dbReference>
<dbReference type="FunFam" id="3.40.640.10:FF:000013">
    <property type="entry name" value="4-aminobutyrate aminotransferase"/>
    <property type="match status" value="1"/>
</dbReference>
<dbReference type="PANTHER" id="PTHR11986">
    <property type="entry name" value="AMINOTRANSFERASE CLASS III"/>
    <property type="match status" value="1"/>
</dbReference>